<evidence type="ECO:0000256" key="4">
    <source>
        <dbReference type="ARBA" id="ARBA00023006"/>
    </source>
</evidence>
<dbReference type="GO" id="GO:0006995">
    <property type="term" value="P:cellular response to nitrogen starvation"/>
    <property type="evidence" value="ECO:0007669"/>
    <property type="project" value="TreeGrafter"/>
</dbReference>
<dbReference type="InterPro" id="IPR048939">
    <property type="entry name" value="ATG5_UblA"/>
</dbReference>
<dbReference type="Pfam" id="PF01423">
    <property type="entry name" value="LSM"/>
    <property type="match status" value="1"/>
</dbReference>
<reference evidence="7" key="1">
    <citation type="submission" date="2020-10" db="EMBL/GenBank/DDBJ databases">
        <authorList>
            <person name="Kikuchi T."/>
        </authorList>
    </citation>
    <scope>NUCLEOTIDE SEQUENCE</scope>
    <source>
        <strain evidence="7">NKZ352</strain>
    </source>
</reference>
<dbReference type="Gene3D" id="3.10.20.620">
    <property type="match status" value="1"/>
</dbReference>
<dbReference type="AlphaFoldDB" id="A0A8S1GUD5"/>
<comment type="caution">
    <text evidence="7">The sequence shown here is derived from an EMBL/GenBank/DDBJ whole genome shotgun (WGS) entry which is preliminary data.</text>
</comment>
<feature type="compositionally biased region" description="Low complexity" evidence="5">
    <location>
        <begin position="204"/>
        <end position="228"/>
    </location>
</feature>
<dbReference type="PANTHER" id="PTHR13040:SF2">
    <property type="entry name" value="AUTOPHAGY PROTEIN 5"/>
    <property type="match status" value="1"/>
</dbReference>
<protein>
    <recommendedName>
        <fullName evidence="6">Sm domain-containing protein</fullName>
    </recommendedName>
</protein>
<dbReference type="GO" id="GO:0034727">
    <property type="term" value="P:piecemeal microautophagy of the nucleus"/>
    <property type="evidence" value="ECO:0007669"/>
    <property type="project" value="TreeGrafter"/>
</dbReference>
<dbReference type="GO" id="GO:0034274">
    <property type="term" value="C:Atg12-Atg5-Atg16 complex"/>
    <property type="evidence" value="ECO:0007669"/>
    <property type="project" value="TreeGrafter"/>
</dbReference>
<evidence type="ECO:0000256" key="2">
    <source>
        <dbReference type="ARBA" id="ARBA00022499"/>
    </source>
</evidence>
<dbReference type="GO" id="GO:0019776">
    <property type="term" value="F:Atg8-family ligase activity"/>
    <property type="evidence" value="ECO:0007669"/>
    <property type="project" value="TreeGrafter"/>
</dbReference>
<keyword evidence="3" id="KW-0832">Ubl conjugation</keyword>
<evidence type="ECO:0000313" key="8">
    <source>
        <dbReference type="Proteomes" id="UP000835052"/>
    </source>
</evidence>
<dbReference type="Pfam" id="PF20638">
    <property type="entry name" value="ATG5_UblA"/>
    <property type="match status" value="1"/>
</dbReference>
<keyword evidence="2" id="KW-1017">Isopeptide bond</keyword>
<dbReference type="Proteomes" id="UP000835052">
    <property type="component" value="Unassembled WGS sequence"/>
</dbReference>
<evidence type="ECO:0000256" key="3">
    <source>
        <dbReference type="ARBA" id="ARBA00022843"/>
    </source>
</evidence>
<feature type="domain" description="Sm" evidence="6">
    <location>
        <begin position="9"/>
        <end position="102"/>
    </location>
</feature>
<evidence type="ECO:0000256" key="1">
    <source>
        <dbReference type="ARBA" id="ARBA00006910"/>
    </source>
</evidence>
<dbReference type="Gene3D" id="1.10.246.190">
    <property type="entry name" value="Autophagy protein Apg5, helix rich domain"/>
    <property type="match status" value="1"/>
</dbReference>
<gene>
    <name evidence="7" type="ORF">CAUJ_LOCUS2202</name>
</gene>
<dbReference type="Gene3D" id="3.10.20.90">
    <property type="entry name" value="Phosphatidylinositol 3-kinase Catalytic Subunit, Chain A, domain 1"/>
    <property type="match status" value="1"/>
</dbReference>
<keyword evidence="8" id="KW-1185">Reference proteome</keyword>
<dbReference type="CDD" id="cd01726">
    <property type="entry name" value="LSm6"/>
    <property type="match status" value="1"/>
</dbReference>
<dbReference type="GO" id="GO:0000422">
    <property type="term" value="P:autophagy of mitochondrion"/>
    <property type="evidence" value="ECO:0007669"/>
    <property type="project" value="TreeGrafter"/>
</dbReference>
<feature type="region of interest" description="Disordered" evidence="5">
    <location>
        <begin position="201"/>
        <end position="278"/>
    </location>
</feature>
<dbReference type="InterPro" id="IPR048940">
    <property type="entry name" value="ATG5_HBR"/>
</dbReference>
<evidence type="ECO:0000313" key="7">
    <source>
        <dbReference type="EMBL" id="CAD6186283.1"/>
    </source>
</evidence>
<dbReference type="GO" id="GO:0044233">
    <property type="term" value="C:mitochondria-associated endoplasmic reticulum membrane contact site"/>
    <property type="evidence" value="ECO:0007669"/>
    <property type="project" value="TreeGrafter"/>
</dbReference>
<evidence type="ECO:0000256" key="5">
    <source>
        <dbReference type="SAM" id="MobiDB-lite"/>
    </source>
</evidence>
<dbReference type="GO" id="GO:0061908">
    <property type="term" value="C:phagophore"/>
    <property type="evidence" value="ECO:0007669"/>
    <property type="project" value="TreeGrafter"/>
</dbReference>
<dbReference type="SMART" id="SM00651">
    <property type="entry name" value="Sm"/>
    <property type="match status" value="1"/>
</dbReference>
<dbReference type="GO" id="GO:0007033">
    <property type="term" value="P:vacuole organization"/>
    <property type="evidence" value="ECO:0007669"/>
    <property type="project" value="UniProtKB-ARBA"/>
</dbReference>
<keyword evidence="4" id="KW-0072">Autophagy</keyword>
<dbReference type="InterPro" id="IPR042527">
    <property type="entry name" value="Atg5_UblA_dom_sf"/>
</dbReference>
<organism evidence="7 8">
    <name type="scientific">Caenorhabditis auriculariae</name>
    <dbReference type="NCBI Taxonomy" id="2777116"/>
    <lineage>
        <taxon>Eukaryota</taxon>
        <taxon>Metazoa</taxon>
        <taxon>Ecdysozoa</taxon>
        <taxon>Nematoda</taxon>
        <taxon>Chromadorea</taxon>
        <taxon>Rhabditida</taxon>
        <taxon>Rhabditina</taxon>
        <taxon>Rhabditomorpha</taxon>
        <taxon>Rhabditoidea</taxon>
        <taxon>Rhabditidae</taxon>
        <taxon>Peloderinae</taxon>
        <taxon>Caenorhabditis</taxon>
    </lineage>
</organism>
<feature type="compositionally biased region" description="Basic and acidic residues" evidence="5">
    <location>
        <begin position="242"/>
        <end position="257"/>
    </location>
</feature>
<comment type="similarity">
    <text evidence="1">Belongs to the ATG5 family.</text>
</comment>
<dbReference type="InterPro" id="IPR042526">
    <property type="entry name" value="Atg5_HR"/>
</dbReference>
<dbReference type="InterPro" id="IPR001163">
    <property type="entry name" value="Sm_dom_euk/arc"/>
</dbReference>
<sequence length="838" mass="95423">MSKRQNPAEFLKQIIGKPVVVKLNSGVDYRGILACLDGFMNIALEQTEEYSNGTLQNKYESSRNGDHSNTTKYTVAKMMNVHQPRDSNDSQRVNRLISSFSKKAKDRELLICPRCKSPMKPDFVRGKKTKVWWMCRNVEKCGFPLDMPSTVFCVEQVPQQEKDGFIPLPNIEKLPSIFRHLYPLNFPRHFNNTTFGDRANTNDSGLSGSNERSSSALSGDSANSSKSSVDANCLKNLQLDSESGKETADRSAAREENSETSDSFSGNTSSRGCDSMQADDDLDRDIELSEMDESNRRPTRTLKRKSLPLLDCLRKVMGKITKDRSAANTMADMDDASLREVIERVVDQLDLSRPPARFSDAARMTSYIMDDIDLAVHESVFAMDVSSAKRNVINAKKLRAMRESTGDQFFQAMGLEPPRIISSSSLRSPHLTKHQILRERVTKILESMRSEGLKKKMKIVAPVDPPPVPQVINDVATSFAAPQQKPSVLDSARARVLSRIRVQEEQPSAVRQTQYETVVNSSNFVEETDPSNDYHHHHHQSSSPTDQWSLNLGGLYDDYEHPGPQPNVEMDYEVSRKIWESQVAIEFCLGPSDDTESVPLYIMLPRCSYFSLALPKVINFFNSRESNEKFETENIWLESNGSPLKLYVPIGALYDLYTGPNDVTWTVYIRTSRQPDDYVHIDKDAMESIFMQSLKEAAYLKRKTEVVNAMKSEEHKQLWSSVALGRFDDFWNINKKLMDTTDRNFESVPLRLYERDKPFRQVKLSCTDVNGRYQTFREALQTVLPNADFETISPMPTTSFMSSSRQHHKAFTSLSIYYFDVFRNYTEGPRMEFSTFLT</sequence>
<evidence type="ECO:0000259" key="6">
    <source>
        <dbReference type="SMART" id="SM00651"/>
    </source>
</evidence>
<feature type="compositionally biased region" description="Polar residues" evidence="5">
    <location>
        <begin position="260"/>
        <end position="272"/>
    </location>
</feature>
<proteinExistence type="inferred from homology"/>
<dbReference type="Gene3D" id="2.30.30.100">
    <property type="match status" value="1"/>
</dbReference>
<name>A0A8S1GUD5_9PELO</name>
<dbReference type="PANTHER" id="PTHR13040">
    <property type="entry name" value="AUTOPHAGY PROTEIN 5"/>
    <property type="match status" value="1"/>
</dbReference>
<dbReference type="GO" id="GO:0034045">
    <property type="term" value="C:phagophore assembly site membrane"/>
    <property type="evidence" value="ECO:0007669"/>
    <property type="project" value="TreeGrafter"/>
</dbReference>
<dbReference type="EMBL" id="CAJGYM010000004">
    <property type="protein sequence ID" value="CAD6186283.1"/>
    <property type="molecule type" value="Genomic_DNA"/>
</dbReference>
<dbReference type="Pfam" id="PF20637">
    <property type="entry name" value="ATG5_HBR"/>
    <property type="match status" value="1"/>
</dbReference>
<dbReference type="GO" id="GO:0005776">
    <property type="term" value="C:autophagosome"/>
    <property type="evidence" value="ECO:0007669"/>
    <property type="project" value="TreeGrafter"/>
</dbReference>
<feature type="region of interest" description="Disordered" evidence="5">
    <location>
        <begin position="525"/>
        <end position="547"/>
    </location>
</feature>
<dbReference type="OrthoDB" id="272162at2759"/>
<dbReference type="InterPro" id="IPR007239">
    <property type="entry name" value="Atg5"/>
</dbReference>
<dbReference type="SUPFAM" id="SSF50182">
    <property type="entry name" value="Sm-like ribonucleoproteins"/>
    <property type="match status" value="1"/>
</dbReference>
<accession>A0A8S1GUD5</accession>
<dbReference type="InterPro" id="IPR010920">
    <property type="entry name" value="LSM_dom_sf"/>
</dbReference>